<organism evidence="1 2">
    <name type="scientific">Microcebus murinus</name>
    <name type="common">Gray mouse lemur</name>
    <name type="synonym">Lemur murinus</name>
    <dbReference type="NCBI Taxonomy" id="30608"/>
    <lineage>
        <taxon>Eukaryota</taxon>
        <taxon>Metazoa</taxon>
        <taxon>Chordata</taxon>
        <taxon>Craniata</taxon>
        <taxon>Vertebrata</taxon>
        <taxon>Euteleostomi</taxon>
        <taxon>Mammalia</taxon>
        <taxon>Eutheria</taxon>
        <taxon>Euarchontoglires</taxon>
        <taxon>Primates</taxon>
        <taxon>Strepsirrhini</taxon>
        <taxon>Lemuriformes</taxon>
        <taxon>Cheirogaleidae</taxon>
        <taxon>Microcebus</taxon>
    </lineage>
</organism>
<protein>
    <submittedName>
        <fullName evidence="1">Zinc finger protein 227</fullName>
    </submittedName>
</protein>
<evidence type="ECO:0000313" key="2">
    <source>
        <dbReference type="Proteomes" id="UP000694394"/>
    </source>
</evidence>
<accession>A0A8C5VKG7</accession>
<dbReference type="Proteomes" id="UP000694394">
    <property type="component" value="Chromosome 22"/>
</dbReference>
<sequence>MVENFKNLVAVGEDRHHLTLNFNSFKLRQQDCLSPGV</sequence>
<proteinExistence type="predicted"/>
<reference evidence="1" key="2">
    <citation type="submission" date="2025-08" db="UniProtKB">
        <authorList>
            <consortium name="Ensembl"/>
        </authorList>
    </citation>
    <scope>IDENTIFICATION</scope>
</reference>
<reference evidence="1" key="1">
    <citation type="submission" date="2016-12" db="EMBL/GenBank/DDBJ databases">
        <title>Mouse lemur reference genome and diversity panel.</title>
        <authorList>
            <person name="Harris R."/>
            <person name="Larsen P."/>
            <person name="Liu Y."/>
            <person name="Hughes D.S."/>
            <person name="Murali S."/>
            <person name="Raveendran M."/>
            <person name="Korchina V."/>
            <person name="Wang M."/>
            <person name="Jhangiani S."/>
            <person name="Bandaranaike D."/>
            <person name="Bellair M."/>
            <person name="Blankenburg K."/>
            <person name="Chao H."/>
            <person name="Dahdouli M."/>
            <person name="Dinh H."/>
            <person name="Doddapaneni H."/>
            <person name="English A."/>
            <person name="Firestine M."/>
            <person name="Gnanaolivu R."/>
            <person name="Gross S."/>
            <person name="Hernandez B."/>
            <person name="Javaid M."/>
            <person name="Jayaseelan J."/>
            <person name="Jones J."/>
            <person name="Khan Z."/>
            <person name="Kovar C."/>
            <person name="Kurapati P."/>
            <person name="Le B."/>
            <person name="Lee S."/>
            <person name="Li M."/>
            <person name="Mathew T."/>
            <person name="Narasimhan A."/>
            <person name="Ngo D."/>
            <person name="Nguyen L."/>
            <person name="Okwuonu G."/>
            <person name="Ongeri F."/>
            <person name="Osuji N."/>
            <person name="Pu L.-L."/>
            <person name="Puazo M."/>
            <person name="Quiroz J."/>
            <person name="Raj R."/>
            <person name="Rajbhandari K."/>
            <person name="Reid J.G."/>
            <person name="Santibanez J."/>
            <person name="Sexton D."/>
            <person name="Skinner E."/>
            <person name="Vee V."/>
            <person name="Weissenberger G."/>
            <person name="Wu Y."/>
            <person name="Xin Y."/>
            <person name="Han Y."/>
            <person name="Campbell C."/>
            <person name="Brown A."/>
            <person name="Sullivan B."/>
            <person name="Shelton J."/>
            <person name="Brown S."/>
            <person name="Dudchenko O."/>
            <person name="Machol I."/>
            <person name="Durand N."/>
            <person name="Shamim M."/>
            <person name="Lieberman A."/>
            <person name="Muzny D.M."/>
            <person name="Richards S."/>
            <person name="Yoder A."/>
            <person name="Worley K.C."/>
            <person name="Rogers J."/>
            <person name="Gibbs R.A."/>
        </authorList>
    </citation>
    <scope>NUCLEOTIDE SEQUENCE [LARGE SCALE GENOMIC DNA]</scope>
</reference>
<dbReference type="GeneTree" id="ENSGT00940000162819"/>
<keyword evidence="2" id="KW-1185">Reference proteome</keyword>
<dbReference type="AlphaFoldDB" id="A0A8C5VKG7"/>
<gene>
    <name evidence="1" type="primary">ZNF227</name>
</gene>
<dbReference type="Ensembl" id="ENSMICT00000038189.2">
    <property type="protein sequence ID" value="ENSMICP00000020266.1"/>
    <property type="gene ID" value="ENSMICG00000042316.1"/>
</dbReference>
<reference evidence="1" key="3">
    <citation type="submission" date="2025-09" db="UniProtKB">
        <authorList>
            <consortium name="Ensembl"/>
        </authorList>
    </citation>
    <scope>IDENTIFICATION</scope>
</reference>
<name>A0A8C5VKG7_MICMU</name>
<evidence type="ECO:0000313" key="1">
    <source>
        <dbReference type="Ensembl" id="ENSMICP00000020266.1"/>
    </source>
</evidence>
<dbReference type="EMBL" id="ABDC03026725">
    <property type="status" value="NOT_ANNOTATED_CDS"/>
    <property type="molecule type" value="Genomic_DNA"/>
</dbReference>